<evidence type="ECO:0000313" key="2">
    <source>
        <dbReference type="EMBL" id="KAK3102217.1"/>
    </source>
</evidence>
<evidence type="ECO:0000256" key="1">
    <source>
        <dbReference type="SAM" id="Phobius"/>
    </source>
</evidence>
<dbReference type="Proteomes" id="UP001186944">
    <property type="component" value="Unassembled WGS sequence"/>
</dbReference>
<reference evidence="2" key="1">
    <citation type="submission" date="2019-08" db="EMBL/GenBank/DDBJ databases">
        <title>The improved chromosome-level genome for the pearl oyster Pinctada fucata martensii using PacBio sequencing and Hi-C.</title>
        <authorList>
            <person name="Zheng Z."/>
        </authorList>
    </citation>
    <scope>NUCLEOTIDE SEQUENCE</scope>
    <source>
        <strain evidence="2">ZZ-2019</strain>
        <tissue evidence="2">Adductor muscle</tissue>
    </source>
</reference>
<dbReference type="AlphaFoldDB" id="A0AA88YBF6"/>
<dbReference type="EMBL" id="VSWD01000005">
    <property type="protein sequence ID" value="KAK3102217.1"/>
    <property type="molecule type" value="Genomic_DNA"/>
</dbReference>
<proteinExistence type="predicted"/>
<protein>
    <recommendedName>
        <fullName evidence="4">Protein DD3-3</fullName>
    </recommendedName>
</protein>
<keyword evidence="3" id="KW-1185">Reference proteome</keyword>
<feature type="transmembrane region" description="Helical" evidence="1">
    <location>
        <begin position="632"/>
        <end position="653"/>
    </location>
</feature>
<evidence type="ECO:0008006" key="4">
    <source>
        <dbReference type="Google" id="ProtNLM"/>
    </source>
</evidence>
<evidence type="ECO:0000313" key="3">
    <source>
        <dbReference type="Proteomes" id="UP001186944"/>
    </source>
</evidence>
<dbReference type="InterPro" id="IPR053320">
    <property type="entry name" value="Protein_DD3-3_O-glyco"/>
</dbReference>
<sequence length="678" mass="76404">MIQNNTFHILFIICRLFDSQNNNRGGYNVGSLYYYEGSVLPIEWTNQHSCASPNAHCEIILQYMCDDWLRDGATTKQAAVNTRQNPNGNRRGYECPEERDYYPYWRPSPWKDIAVMTNDVQRCEYYRTESANVKSKWACVIPMDTIKENQGRFLLPNNKEDCEAFTYPSNDPDGVRGVWTEFPAHGIPAPECRETEFSRDNHLGNGLGGQPNIYNWTVPNEIHEQCAIRIRYNISTEDYDPWNTTYNTDEQKPLATKYGFNSVQAADNRGYVFENDPQVEVFNDADFQLELAINTAQFGRTFQDRTHSFAIRPRPASTAGVTIHNLNVRGKRGNIVQVYPAVEYDFVPNHLEMAADDVLHIQWTGSNTNPPNNDGNGLARTDRNNMVLLTPKVYAEGSDQAIRQQPVFGHYGNNYPVHVENSTLLGFARADLLNLAYNSPNQLGGELSQLDDAGTYFDLGPRRVSQVGTYQYMCSRNNDFTNRDQKGRITVVPYPIVSNAIGWTGGMVTLADSQAVVMVEQGDFSSLQKLRMEEWTVDQAQSRIRSPPAGDDYASSLVILYPEEKLTVEGQSITMQLKLNSDDSDITVYRSTSNNMGSWTRIDTSVSNGMAEFQTQYGGVYVARKHSNIGPIVGIVAAVVVVALIVVATIVYFKRNPGKWTRLMSGAKKAERSVQNKV</sequence>
<keyword evidence="1" id="KW-0472">Membrane</keyword>
<dbReference type="PANTHER" id="PTHR35170">
    <property type="entry name" value="PROTEIN DD3-3"/>
    <property type="match status" value="1"/>
</dbReference>
<gene>
    <name evidence="2" type="ORF">FSP39_009657</name>
</gene>
<accession>A0AA88YBF6</accession>
<keyword evidence="1" id="KW-0812">Transmembrane</keyword>
<organism evidence="2 3">
    <name type="scientific">Pinctada imbricata</name>
    <name type="common">Atlantic pearl-oyster</name>
    <name type="synonym">Pinctada martensii</name>
    <dbReference type="NCBI Taxonomy" id="66713"/>
    <lineage>
        <taxon>Eukaryota</taxon>
        <taxon>Metazoa</taxon>
        <taxon>Spiralia</taxon>
        <taxon>Lophotrochozoa</taxon>
        <taxon>Mollusca</taxon>
        <taxon>Bivalvia</taxon>
        <taxon>Autobranchia</taxon>
        <taxon>Pteriomorphia</taxon>
        <taxon>Pterioida</taxon>
        <taxon>Pterioidea</taxon>
        <taxon>Pteriidae</taxon>
        <taxon>Pinctada</taxon>
    </lineage>
</organism>
<comment type="caution">
    <text evidence="2">The sequence shown here is derived from an EMBL/GenBank/DDBJ whole genome shotgun (WGS) entry which is preliminary data.</text>
</comment>
<name>A0AA88YBF6_PINIB</name>
<dbReference type="PANTHER" id="PTHR35170:SF1">
    <property type="entry name" value="PROTEIN DD3-3"/>
    <property type="match status" value="1"/>
</dbReference>
<keyword evidence="1" id="KW-1133">Transmembrane helix</keyword>